<evidence type="ECO:0000313" key="2">
    <source>
        <dbReference type="Proteomes" id="UP001497700"/>
    </source>
</evidence>
<name>A0ACB9YIR5_9PEZI</name>
<reference evidence="1 2" key="1">
    <citation type="journal article" date="2022" name="New Phytol.">
        <title>Ecological generalism drives hyperdiversity of secondary metabolite gene clusters in xylarialean endophytes.</title>
        <authorList>
            <person name="Franco M.E.E."/>
            <person name="Wisecaver J.H."/>
            <person name="Arnold A.E."/>
            <person name="Ju Y.M."/>
            <person name="Slot J.C."/>
            <person name="Ahrendt S."/>
            <person name="Moore L.P."/>
            <person name="Eastman K.E."/>
            <person name="Scott K."/>
            <person name="Konkel Z."/>
            <person name="Mondo S.J."/>
            <person name="Kuo A."/>
            <person name="Hayes R.D."/>
            <person name="Haridas S."/>
            <person name="Andreopoulos B."/>
            <person name="Riley R."/>
            <person name="LaButti K."/>
            <person name="Pangilinan J."/>
            <person name="Lipzen A."/>
            <person name="Amirebrahimi M."/>
            <person name="Yan J."/>
            <person name="Adam C."/>
            <person name="Keymanesh K."/>
            <person name="Ng V."/>
            <person name="Louie K."/>
            <person name="Northen T."/>
            <person name="Drula E."/>
            <person name="Henrissat B."/>
            <person name="Hsieh H.M."/>
            <person name="Youens-Clark K."/>
            <person name="Lutzoni F."/>
            <person name="Miadlikowska J."/>
            <person name="Eastwood D.C."/>
            <person name="Hamelin R.C."/>
            <person name="Grigoriev I.V."/>
            <person name="U'Ren J.M."/>
        </authorList>
    </citation>
    <scope>NUCLEOTIDE SEQUENCE [LARGE SCALE GENOMIC DNA]</scope>
    <source>
        <strain evidence="1 2">CBS 119005</strain>
    </source>
</reference>
<sequence length="120" mass="13407">MRFTNLSVLFLALATSGITNAAPTGDKLEVRATWATMSVDQATLIYGLNDYRRFNGLNRNISGDQQTQAFAWVKDTLFQNQDTGGIERDYKAHRNWRPRLPAADETQQAYNILGLGIAPT</sequence>
<evidence type="ECO:0000313" key="1">
    <source>
        <dbReference type="EMBL" id="KAI4859016.1"/>
    </source>
</evidence>
<dbReference type="EMBL" id="MU393664">
    <property type="protein sequence ID" value="KAI4859016.1"/>
    <property type="molecule type" value="Genomic_DNA"/>
</dbReference>
<comment type="caution">
    <text evidence="1">The sequence shown here is derived from an EMBL/GenBank/DDBJ whole genome shotgun (WGS) entry which is preliminary data.</text>
</comment>
<proteinExistence type="predicted"/>
<organism evidence="1 2">
    <name type="scientific">Hypoxylon rubiginosum</name>
    <dbReference type="NCBI Taxonomy" id="110542"/>
    <lineage>
        <taxon>Eukaryota</taxon>
        <taxon>Fungi</taxon>
        <taxon>Dikarya</taxon>
        <taxon>Ascomycota</taxon>
        <taxon>Pezizomycotina</taxon>
        <taxon>Sordariomycetes</taxon>
        <taxon>Xylariomycetidae</taxon>
        <taxon>Xylariales</taxon>
        <taxon>Hypoxylaceae</taxon>
        <taxon>Hypoxylon</taxon>
    </lineage>
</organism>
<accession>A0ACB9YIR5</accession>
<protein>
    <submittedName>
        <fullName evidence="1">Uncharacterized protein</fullName>
    </submittedName>
</protein>
<gene>
    <name evidence="1" type="ORF">F4820DRAFT_441025</name>
</gene>
<dbReference type="Proteomes" id="UP001497700">
    <property type="component" value="Unassembled WGS sequence"/>
</dbReference>
<keyword evidence="2" id="KW-1185">Reference proteome</keyword>